<feature type="transmembrane region" description="Helical" evidence="8">
    <location>
        <begin position="335"/>
        <end position="355"/>
    </location>
</feature>
<keyword evidence="3 9" id="KW-0808">Transferase</keyword>
<keyword evidence="4 8" id="KW-0812">Transmembrane</keyword>
<dbReference type="GO" id="GO:0005886">
    <property type="term" value="C:plasma membrane"/>
    <property type="evidence" value="ECO:0007669"/>
    <property type="project" value="UniProtKB-SubCell"/>
</dbReference>
<dbReference type="CDD" id="cd06853">
    <property type="entry name" value="GT_WecA_like"/>
    <property type="match status" value="1"/>
</dbReference>
<dbReference type="GO" id="GO:0016780">
    <property type="term" value="F:phosphotransferase activity, for other substituted phosphate groups"/>
    <property type="evidence" value="ECO:0007669"/>
    <property type="project" value="InterPro"/>
</dbReference>
<dbReference type="GO" id="GO:0009103">
    <property type="term" value="P:lipopolysaccharide biosynthetic process"/>
    <property type="evidence" value="ECO:0007669"/>
    <property type="project" value="TreeGrafter"/>
</dbReference>
<keyword evidence="10" id="KW-1185">Reference proteome</keyword>
<evidence type="ECO:0000256" key="2">
    <source>
        <dbReference type="ARBA" id="ARBA00022475"/>
    </source>
</evidence>
<feature type="transmembrane region" description="Helical" evidence="8">
    <location>
        <begin position="23"/>
        <end position="42"/>
    </location>
</feature>
<dbReference type="EMBL" id="PVLF01000002">
    <property type="protein sequence ID" value="PRH83417.1"/>
    <property type="molecule type" value="Genomic_DNA"/>
</dbReference>
<feature type="transmembrane region" description="Helical" evidence="8">
    <location>
        <begin position="232"/>
        <end position="251"/>
    </location>
</feature>
<dbReference type="OrthoDB" id="9803238at2"/>
<evidence type="ECO:0000256" key="1">
    <source>
        <dbReference type="ARBA" id="ARBA00004651"/>
    </source>
</evidence>
<feature type="transmembrane region" description="Helical" evidence="8">
    <location>
        <begin position="143"/>
        <end position="167"/>
    </location>
</feature>
<comment type="cofactor">
    <cofactor evidence="7">
        <name>Mg(2+)</name>
        <dbReference type="ChEBI" id="CHEBI:18420"/>
    </cofactor>
</comment>
<gene>
    <name evidence="9" type="ORF">C6N40_01850</name>
</gene>
<evidence type="ECO:0000313" key="9">
    <source>
        <dbReference type="EMBL" id="PRH83417.1"/>
    </source>
</evidence>
<dbReference type="Pfam" id="PF00953">
    <property type="entry name" value="Glycos_transf_4"/>
    <property type="match status" value="1"/>
</dbReference>
<dbReference type="PROSITE" id="PS01348">
    <property type="entry name" value="MRAY_2"/>
    <property type="match status" value="1"/>
</dbReference>
<keyword evidence="6 8" id="KW-0472">Membrane</keyword>
<feature type="transmembrane region" description="Helical" evidence="8">
    <location>
        <begin position="302"/>
        <end position="329"/>
    </location>
</feature>
<evidence type="ECO:0000256" key="5">
    <source>
        <dbReference type="ARBA" id="ARBA00022989"/>
    </source>
</evidence>
<feature type="transmembrane region" description="Helical" evidence="8">
    <location>
        <begin position="263"/>
        <end position="282"/>
    </location>
</feature>
<feature type="binding site" evidence="7">
    <location>
        <position position="171"/>
    </location>
    <ligand>
        <name>Mg(2+)</name>
        <dbReference type="ChEBI" id="CHEBI:18420"/>
    </ligand>
</feature>
<dbReference type="AlphaFoldDB" id="A0A2P6MBP6"/>
<sequence>MPTEPVSLRMELLSLWQQLEPSAWLRALFTFLVVAALVPASLPLARRWGLVDHPGGRKQHNGAIPVTGGAVILLAMLASYGLFEADWNLRKAAFIGGALMLVVVGQLDDKYDLRWTWRIAAQALAAVLLALLAGVSAHNLQDVFGFAAANIGLLSLPFTVFVVVGIINALNMADGVDGLAGSLALVSLALFTGFALYAGDLFLAERLLALGGAVMGFLLWNKRSPWLPQAKVFLGNGGSMLLGFILAWAALRLTQNPEHPVSPVLGPWTLALPLIDCVALMLRRMRNGKSPFRADRNHMHHLLLDAGFTPGKVTVIIAGGSLALGIAAACAVKLGVYRPALVLAFLVLLLAWYLFTRRREVAVAHLRRLRGGAPAPAAALRAAEESGEH</sequence>
<organism evidence="9 10">
    <name type="scientific">Arenimonas caeni</name>
    <dbReference type="NCBI Taxonomy" id="2058085"/>
    <lineage>
        <taxon>Bacteria</taxon>
        <taxon>Pseudomonadati</taxon>
        <taxon>Pseudomonadota</taxon>
        <taxon>Gammaproteobacteria</taxon>
        <taxon>Lysobacterales</taxon>
        <taxon>Lysobacteraceae</taxon>
        <taxon>Arenimonas</taxon>
    </lineage>
</organism>
<dbReference type="InterPro" id="IPR018480">
    <property type="entry name" value="PNAcMuramoyl-5peptid_Trfase_CS"/>
</dbReference>
<feature type="transmembrane region" description="Helical" evidence="8">
    <location>
        <begin position="179"/>
        <end position="197"/>
    </location>
</feature>
<feature type="transmembrane region" description="Helical" evidence="8">
    <location>
        <begin position="63"/>
        <end position="83"/>
    </location>
</feature>
<dbReference type="GO" id="GO:0044038">
    <property type="term" value="P:cell wall macromolecule biosynthetic process"/>
    <property type="evidence" value="ECO:0007669"/>
    <property type="project" value="TreeGrafter"/>
</dbReference>
<keyword evidence="7" id="KW-0460">Magnesium</keyword>
<reference evidence="9 10" key="1">
    <citation type="submission" date="2018-03" db="EMBL/GenBank/DDBJ databases">
        <title>Arenimonas caeni sp. nov., isolated from activated sludge.</title>
        <authorList>
            <person name="Liu H."/>
        </authorList>
    </citation>
    <scope>NUCLEOTIDE SEQUENCE [LARGE SCALE GENOMIC DNA]</scope>
    <source>
        <strain evidence="10">z29</strain>
    </source>
</reference>
<protein>
    <submittedName>
        <fullName evidence="9">Undecaprenyl/decaprenyl-phosphate alpha-N-acetylglucosaminyl 1-phosphate transferase</fullName>
    </submittedName>
</protein>
<dbReference type="GO" id="GO:0071555">
    <property type="term" value="P:cell wall organization"/>
    <property type="evidence" value="ECO:0007669"/>
    <property type="project" value="TreeGrafter"/>
</dbReference>
<keyword evidence="2" id="KW-1003">Cell membrane</keyword>
<dbReference type="PANTHER" id="PTHR22926:SF3">
    <property type="entry name" value="UNDECAPRENYL-PHOSPHATE ALPHA-N-ACETYLGLUCOSAMINYL 1-PHOSPHATE TRANSFERASE"/>
    <property type="match status" value="1"/>
</dbReference>
<dbReference type="InterPro" id="IPR000715">
    <property type="entry name" value="Glycosyl_transferase_4"/>
</dbReference>
<feature type="transmembrane region" description="Helical" evidence="8">
    <location>
        <begin position="119"/>
        <end position="137"/>
    </location>
</feature>
<evidence type="ECO:0000256" key="6">
    <source>
        <dbReference type="ARBA" id="ARBA00023136"/>
    </source>
</evidence>
<accession>A0A2P6MBP6</accession>
<dbReference type="Proteomes" id="UP000241736">
    <property type="component" value="Unassembled WGS sequence"/>
</dbReference>
<dbReference type="PANTHER" id="PTHR22926">
    <property type="entry name" value="PHOSPHO-N-ACETYLMURAMOYL-PENTAPEPTIDE-TRANSFERASE"/>
    <property type="match status" value="1"/>
</dbReference>
<comment type="caution">
    <text evidence="9">The sequence shown here is derived from an EMBL/GenBank/DDBJ whole genome shotgun (WGS) entry which is preliminary data.</text>
</comment>
<dbReference type="GO" id="GO:0046872">
    <property type="term" value="F:metal ion binding"/>
    <property type="evidence" value="ECO:0007669"/>
    <property type="project" value="UniProtKB-KW"/>
</dbReference>
<comment type="subcellular location">
    <subcellularLocation>
        <location evidence="1">Cell membrane</location>
        <topology evidence="1">Multi-pass membrane protein</topology>
    </subcellularLocation>
</comment>
<proteinExistence type="predicted"/>
<evidence type="ECO:0000256" key="8">
    <source>
        <dbReference type="SAM" id="Phobius"/>
    </source>
</evidence>
<keyword evidence="7" id="KW-0479">Metal-binding</keyword>
<evidence type="ECO:0000256" key="4">
    <source>
        <dbReference type="ARBA" id="ARBA00022692"/>
    </source>
</evidence>
<evidence type="ECO:0000256" key="3">
    <source>
        <dbReference type="ARBA" id="ARBA00022679"/>
    </source>
</evidence>
<feature type="transmembrane region" description="Helical" evidence="8">
    <location>
        <begin position="203"/>
        <end position="220"/>
    </location>
</feature>
<keyword evidence="5 8" id="KW-1133">Transmembrane helix</keyword>
<name>A0A2P6MBP6_9GAMM</name>
<evidence type="ECO:0000313" key="10">
    <source>
        <dbReference type="Proteomes" id="UP000241736"/>
    </source>
</evidence>
<evidence type="ECO:0000256" key="7">
    <source>
        <dbReference type="PIRSR" id="PIRSR600715-1"/>
    </source>
</evidence>